<gene>
    <name evidence="3" type="primary">LOC105894661</name>
</gene>
<dbReference type="GO" id="GO:1990404">
    <property type="term" value="F:NAD+-protein mono-ADP-ribosyltransferase activity"/>
    <property type="evidence" value="ECO:0007669"/>
    <property type="project" value="TreeGrafter"/>
</dbReference>
<dbReference type="GO" id="GO:0003950">
    <property type="term" value="F:NAD+ poly-ADP-ribosyltransferase activity"/>
    <property type="evidence" value="ECO:0007669"/>
    <property type="project" value="TreeGrafter"/>
</dbReference>
<proteinExistence type="predicted"/>
<dbReference type="GO" id="GO:0005634">
    <property type="term" value="C:nucleus"/>
    <property type="evidence" value="ECO:0007669"/>
    <property type="project" value="TreeGrafter"/>
</dbReference>
<dbReference type="PANTHER" id="PTHR45740">
    <property type="entry name" value="POLY [ADP-RIBOSE] POLYMERASE"/>
    <property type="match status" value="1"/>
</dbReference>
<dbReference type="Proteomes" id="UP000515152">
    <property type="component" value="Chromosome 15"/>
</dbReference>
<evidence type="ECO:0000313" key="2">
    <source>
        <dbReference type="Proteomes" id="UP000515152"/>
    </source>
</evidence>
<sequence length="316" mass="36200">MYCVHPEHNCKPNVYYLDSFSHVTAHETKVKESLWLIVHFISVLSAGAMASYYESSDDQLEAGKLYKWQFECGQCWMDIANDLFLEAQYSQPFTAGITLYNTPWGAISIDFQKLQVRHRQDVGVRRLSSTHTSWLWYFKGEQGWSQYGETDSQGRCTKVNSATLETEYQRNPQGSYQFNFSSYTYEIRFRDMCQENLSTACKRQVQRRPSYPGTVSPSSAPAYAVQTPLAHSMSALNITPPKWQFSGNGKNWHDFQHRVGTNLECSTDSVLLEAEYCKNPQGSITFTVSGQSYLLDFATMTQTNTVFGTIRKVRRV</sequence>
<organism evidence="2 3">
    <name type="scientific">Clupea harengus</name>
    <name type="common">Atlantic herring</name>
    <dbReference type="NCBI Taxonomy" id="7950"/>
    <lineage>
        <taxon>Eukaryota</taxon>
        <taxon>Metazoa</taxon>
        <taxon>Chordata</taxon>
        <taxon>Craniata</taxon>
        <taxon>Vertebrata</taxon>
        <taxon>Euteleostomi</taxon>
        <taxon>Actinopterygii</taxon>
        <taxon>Neopterygii</taxon>
        <taxon>Teleostei</taxon>
        <taxon>Clupei</taxon>
        <taxon>Clupeiformes</taxon>
        <taxon>Clupeoidei</taxon>
        <taxon>Clupeidae</taxon>
        <taxon>Clupea</taxon>
    </lineage>
</organism>
<feature type="domain" description="WWE" evidence="1">
    <location>
        <begin position="119"/>
        <end position="207"/>
    </location>
</feature>
<evidence type="ECO:0000259" key="1">
    <source>
        <dbReference type="PROSITE" id="PS50918"/>
    </source>
</evidence>
<keyword evidence="2" id="KW-1185">Reference proteome</keyword>
<feature type="domain" description="WWE" evidence="1">
    <location>
        <begin position="228"/>
        <end position="315"/>
    </location>
</feature>
<dbReference type="OrthoDB" id="20729at2759"/>
<accession>A0A6P8GG33</accession>
<dbReference type="InterPro" id="IPR051712">
    <property type="entry name" value="ARTD-AVP"/>
</dbReference>
<dbReference type="KEGG" id="char:105894661"/>
<protein>
    <submittedName>
        <fullName evidence="3">Uncharacterized protein LOC105894661</fullName>
    </submittedName>
</protein>
<evidence type="ECO:0000313" key="3">
    <source>
        <dbReference type="RefSeq" id="XP_031438114.2"/>
    </source>
</evidence>
<dbReference type="PROSITE" id="PS50918">
    <property type="entry name" value="WWE"/>
    <property type="match status" value="2"/>
</dbReference>
<dbReference type="Pfam" id="PF23466">
    <property type="entry name" value="WWE_4"/>
    <property type="match status" value="1"/>
</dbReference>
<dbReference type="Pfam" id="PF02825">
    <property type="entry name" value="WWE"/>
    <property type="match status" value="2"/>
</dbReference>
<dbReference type="PANTHER" id="PTHR45740:SF14">
    <property type="entry name" value="NOVEL PROTEIN"/>
    <property type="match status" value="1"/>
</dbReference>
<name>A0A6P8GG33_CLUHA</name>
<dbReference type="InterPro" id="IPR004170">
    <property type="entry name" value="WWE_dom"/>
</dbReference>
<dbReference type="RefSeq" id="XP_031438114.2">
    <property type="nucleotide sequence ID" value="XM_031582254.2"/>
</dbReference>
<reference evidence="3" key="1">
    <citation type="submission" date="2025-08" db="UniProtKB">
        <authorList>
            <consortium name="RefSeq"/>
        </authorList>
    </citation>
    <scope>IDENTIFICATION</scope>
</reference>
<dbReference type="GeneID" id="105894661"/>
<dbReference type="AlphaFoldDB" id="A0A6P8GG33"/>